<dbReference type="PANTHER" id="PTHR34227">
    <property type="entry name" value="CHAPERONE PROTEIN YCDY"/>
    <property type="match status" value="1"/>
</dbReference>
<dbReference type="AlphaFoldDB" id="A0ABD5Q652"/>
<keyword evidence="1" id="KW-0143">Chaperone</keyword>
<dbReference type="InterPro" id="IPR020945">
    <property type="entry name" value="DMSO/NO3_reduct_chaperone"/>
</dbReference>
<gene>
    <name evidence="3" type="ORF">ACFO9K_18085</name>
</gene>
<dbReference type="SUPFAM" id="SSF89155">
    <property type="entry name" value="TorD-like"/>
    <property type="match status" value="1"/>
</dbReference>
<reference evidence="3 4" key="1">
    <citation type="journal article" date="2019" name="Int. J. Syst. Evol. Microbiol.">
        <title>The Global Catalogue of Microorganisms (GCM) 10K type strain sequencing project: providing services to taxonomists for standard genome sequencing and annotation.</title>
        <authorList>
            <consortium name="The Broad Institute Genomics Platform"/>
            <consortium name="The Broad Institute Genome Sequencing Center for Infectious Disease"/>
            <person name="Wu L."/>
            <person name="Ma J."/>
        </authorList>
    </citation>
    <scope>NUCLEOTIDE SEQUENCE [LARGE SCALE GENOMIC DNA]</scope>
    <source>
        <strain evidence="3 4">XZYJ18</strain>
    </source>
</reference>
<dbReference type="RefSeq" id="WP_254268212.1">
    <property type="nucleotide sequence ID" value="NZ_CP100400.1"/>
</dbReference>
<evidence type="ECO:0000313" key="3">
    <source>
        <dbReference type="EMBL" id="MFC4826166.1"/>
    </source>
</evidence>
<dbReference type="Gene3D" id="1.10.3480.10">
    <property type="entry name" value="TorD-like"/>
    <property type="match status" value="1"/>
</dbReference>
<accession>A0ABD5Q652</accession>
<feature type="region of interest" description="Disordered" evidence="2">
    <location>
        <begin position="255"/>
        <end position="278"/>
    </location>
</feature>
<dbReference type="EMBL" id="JBHSHT010000002">
    <property type="protein sequence ID" value="MFC4826166.1"/>
    <property type="molecule type" value="Genomic_DNA"/>
</dbReference>
<proteinExistence type="predicted"/>
<comment type="caution">
    <text evidence="3">The sequence shown here is derived from an EMBL/GenBank/DDBJ whole genome shotgun (WGS) entry which is preliminary data.</text>
</comment>
<protein>
    <submittedName>
        <fullName evidence="3">Molecular chaperone</fullName>
    </submittedName>
</protein>
<name>A0ABD5Q652_9EURY</name>
<organism evidence="3 4">
    <name type="scientific">Halorussus aquaticus</name>
    <dbReference type="NCBI Taxonomy" id="2953748"/>
    <lineage>
        <taxon>Archaea</taxon>
        <taxon>Methanobacteriati</taxon>
        <taxon>Methanobacteriota</taxon>
        <taxon>Stenosarchaea group</taxon>
        <taxon>Halobacteria</taxon>
        <taxon>Halobacteriales</taxon>
        <taxon>Haladaptataceae</taxon>
        <taxon>Halorussus</taxon>
    </lineage>
</organism>
<evidence type="ECO:0000256" key="1">
    <source>
        <dbReference type="ARBA" id="ARBA00023186"/>
    </source>
</evidence>
<dbReference type="PANTHER" id="PTHR34227:SF1">
    <property type="entry name" value="DIMETHYL SULFOXIDE REDUCTASE CHAPERONE-RELATED"/>
    <property type="match status" value="1"/>
</dbReference>
<dbReference type="GeneID" id="73046739"/>
<dbReference type="Proteomes" id="UP001595945">
    <property type="component" value="Unassembled WGS sequence"/>
</dbReference>
<evidence type="ECO:0000256" key="2">
    <source>
        <dbReference type="SAM" id="MobiDB-lite"/>
    </source>
</evidence>
<dbReference type="InterPro" id="IPR050289">
    <property type="entry name" value="TorD/DmsD_chaperones"/>
</dbReference>
<dbReference type="Pfam" id="PF02613">
    <property type="entry name" value="Nitrate_red_del"/>
    <property type="match status" value="1"/>
</dbReference>
<dbReference type="InterPro" id="IPR036411">
    <property type="entry name" value="TorD-like_sf"/>
</dbReference>
<sequence length="278" mass="30258">MDETPQRDPATRSDDETVSTDDETTPRDDGTTATDELPPAERHSARAALYSAAAGAFCYPDEETVAQLTHEATAEGLREAGRKLGFETETEALVEALDATDRESLESAYNDLFGLPVDDGTYPVVPYEAEYTVGDEVGRQQRRIATVVGLLEAFGVEPSDDFDERQDHVVVELELLQVLAARRAVARDEGDDDTADNLERAEAMVLDEHVEGFVPAFAHDVRETTPDPSDDAEGDRTAASSVYRAAANLAEAVVTRDLADHPEPEVDFEASTEVRSRA</sequence>
<feature type="compositionally biased region" description="Basic and acidic residues" evidence="2">
    <location>
        <begin position="1"/>
        <end position="15"/>
    </location>
</feature>
<feature type="region of interest" description="Disordered" evidence="2">
    <location>
        <begin position="220"/>
        <end position="240"/>
    </location>
</feature>
<keyword evidence="4" id="KW-1185">Reference proteome</keyword>
<feature type="region of interest" description="Disordered" evidence="2">
    <location>
        <begin position="1"/>
        <end position="44"/>
    </location>
</feature>
<evidence type="ECO:0000313" key="4">
    <source>
        <dbReference type="Proteomes" id="UP001595945"/>
    </source>
</evidence>